<keyword evidence="2" id="KW-1185">Reference proteome</keyword>
<comment type="caution">
    <text evidence="1">The sequence shown here is derived from an EMBL/GenBank/DDBJ whole genome shotgun (WGS) entry which is preliminary data.</text>
</comment>
<sequence length="1187" mass="138790">MMIRSRNTLTIGRIIRSYHKQSNSVPLILTNTRCEKLHSILRSRCCTKYPWSITPKSCFGNRTSTRSYASFNHSKAPTEQFLGSILDHEYTKAKFLLFDEDKRAEYLADLGDMSIEKVPVVTEDFYKVVEASFEFHDEGFRFITPFWKALTTSTDEILLDLQKTILKRRERLLMLILNSGRFDIYESLILPSIKKLVPDDDLGFLDRVTTILELQSTSSGAFYFNEKQTMSLLMNDTMSKNEKRDLVKILVTNSFAAGKSSSSRMYSIETFLKCAKLIEGDDWFASKESFEYDSLFQMIGFPTIEDRFDDYFQEIIKIVEKHYDPSISYDFLTEIMRNLSERAPFVTYRLFEFKSAQWRQRNLPRKDVLNHLDLAYAMKACMKLDENKIYEIYLQNEDLHDDESQEAIFLDLCVEHKDWKSLQDRFENMYGKGNLPDTVHYGITMQALEFLEADSELERLYEQILDRGLMMNSAIFIARMKARIRQRNQTDVIALLEEYLSLAAQERAYKDGISLVFPFAFQLLFLEGTNKDVLQTVQIYLEKEQKLQLPIVSGEALCSIANYFSQNCASKDLDELFKLAKEYQKCDSGFTCNLIDAYSNLGQYSKADEIAYFAHAQSHPPFSDLRIYASQLKNHLRWRRQDISRSIKRYNDIKVNYIMSLSLQSDFTIFQSRPGGIDLLSLVMDSLRYNAVDYSRANALRYLKGRAIKTISSLIRRQTAYRIRLDEKLYLPLMKQNLIYENYKPLNVMKIFNEMNQRGVLVSAQSYKHVMKAMRSLDKRYDRSYNNSTEMLNQMLSLYGFEAEKSKSNPKLDFRKDSLIICEILIKYVQSVGLKKGSDLFSKFVLFCEESFEGKLPLDLRVKIDLFLSECYKDVNSVEYGAFLEQKFEVYSNILSEHHNSNDVCVPMVLNDALSYFTIQRMKYLVDVNSFTYESQGEILDVISMGVQPNIFDFNYLIAYFLKEMSSVHLTKVMEIIERRLIIGNLAELESYKEKKLCYKICMNYLCEVYNEQTVADNYKILSDYFGIKSLTKVRAQSENLKQLDFLKSASGRLFNIKSDPYGSRSMNQFSFIEYFNPVRDFTNEPRLFNETSRLLMRAISEYKRKNKKDATSLLSLYPKVSKFCKSNLSYYSHLNAFNRKVDYLNSSQDTRLRRTKDVLKELLFIHNSTKIFIPKPDDLETNEQSL</sequence>
<dbReference type="OrthoDB" id="185373at2759"/>
<dbReference type="Proteomes" id="UP000669133">
    <property type="component" value="Unassembled WGS sequence"/>
</dbReference>
<dbReference type="Gene3D" id="1.25.40.10">
    <property type="entry name" value="Tetratricopeptide repeat domain"/>
    <property type="match status" value="1"/>
</dbReference>
<dbReference type="InterPro" id="IPR011990">
    <property type="entry name" value="TPR-like_helical_dom_sf"/>
</dbReference>
<reference evidence="1 2" key="1">
    <citation type="submission" date="2020-12" db="EMBL/GenBank/DDBJ databases">
        <title>Effect of drift, selection, and recombination on the evolution of hybrid genomes in Candida yeast pathogens.</title>
        <authorList>
            <person name="Mixao V."/>
            <person name="Ksiezopolska E."/>
            <person name="Saus E."/>
            <person name="Boekhout T."/>
            <person name="Gacser A."/>
            <person name="Gabaldon T."/>
        </authorList>
    </citation>
    <scope>NUCLEOTIDE SEQUENCE [LARGE SCALE GENOMIC DNA]</scope>
    <source>
        <strain evidence="1 2">BP57</strain>
    </source>
</reference>
<dbReference type="RefSeq" id="XP_067550062.1">
    <property type="nucleotide sequence ID" value="XM_067692582.1"/>
</dbReference>
<evidence type="ECO:0008006" key="3">
    <source>
        <dbReference type="Google" id="ProtNLM"/>
    </source>
</evidence>
<proteinExistence type="predicted"/>
<evidence type="ECO:0000313" key="2">
    <source>
        <dbReference type="Proteomes" id="UP000669133"/>
    </source>
</evidence>
<evidence type="ECO:0000313" key="1">
    <source>
        <dbReference type="EMBL" id="KAG5420946.1"/>
    </source>
</evidence>
<accession>A0A8H7ZKP8</accession>
<dbReference type="AlphaFoldDB" id="A0A8H7ZKP8"/>
<dbReference type="EMBL" id="JAEOAQ010000001">
    <property type="protein sequence ID" value="KAG5420946.1"/>
    <property type="molecule type" value="Genomic_DNA"/>
</dbReference>
<dbReference type="GeneID" id="93648665"/>
<name>A0A8H7ZKP8_9ASCO</name>
<protein>
    <recommendedName>
        <fullName evidence="3">Mitochondrial group I intron splicing factor CCM1</fullName>
    </recommendedName>
</protein>
<organism evidence="1 2">
    <name type="scientific">Candida metapsilosis</name>
    <dbReference type="NCBI Taxonomy" id="273372"/>
    <lineage>
        <taxon>Eukaryota</taxon>
        <taxon>Fungi</taxon>
        <taxon>Dikarya</taxon>
        <taxon>Ascomycota</taxon>
        <taxon>Saccharomycotina</taxon>
        <taxon>Pichiomycetes</taxon>
        <taxon>Debaryomycetaceae</taxon>
        <taxon>Candida/Lodderomyces clade</taxon>
        <taxon>Candida</taxon>
    </lineage>
</organism>
<gene>
    <name evidence="1" type="ORF">I9W82_000036</name>
</gene>